<dbReference type="Proteomes" id="UP000265520">
    <property type="component" value="Unassembled WGS sequence"/>
</dbReference>
<organism evidence="1 2">
    <name type="scientific">Trifolium medium</name>
    <dbReference type="NCBI Taxonomy" id="97028"/>
    <lineage>
        <taxon>Eukaryota</taxon>
        <taxon>Viridiplantae</taxon>
        <taxon>Streptophyta</taxon>
        <taxon>Embryophyta</taxon>
        <taxon>Tracheophyta</taxon>
        <taxon>Spermatophyta</taxon>
        <taxon>Magnoliopsida</taxon>
        <taxon>eudicotyledons</taxon>
        <taxon>Gunneridae</taxon>
        <taxon>Pentapetalae</taxon>
        <taxon>rosids</taxon>
        <taxon>fabids</taxon>
        <taxon>Fabales</taxon>
        <taxon>Fabaceae</taxon>
        <taxon>Papilionoideae</taxon>
        <taxon>50 kb inversion clade</taxon>
        <taxon>NPAAA clade</taxon>
        <taxon>Hologalegina</taxon>
        <taxon>IRL clade</taxon>
        <taxon>Trifolieae</taxon>
        <taxon>Trifolium</taxon>
    </lineage>
</organism>
<evidence type="ECO:0000313" key="2">
    <source>
        <dbReference type="Proteomes" id="UP000265520"/>
    </source>
</evidence>
<feature type="non-terminal residue" evidence="1">
    <location>
        <position position="46"/>
    </location>
</feature>
<protein>
    <submittedName>
        <fullName evidence="1">Uncharacterized protein</fullName>
    </submittedName>
</protein>
<sequence>MGPLPNMDDKNFIGVAVACCITLVAHDDPTSLGHEMSTYTIQFRIK</sequence>
<dbReference type="AlphaFoldDB" id="A0A392SVR4"/>
<evidence type="ECO:0000313" key="1">
    <source>
        <dbReference type="EMBL" id="MCI52542.1"/>
    </source>
</evidence>
<proteinExistence type="predicted"/>
<dbReference type="EMBL" id="LXQA010448851">
    <property type="protein sequence ID" value="MCI52542.1"/>
    <property type="molecule type" value="Genomic_DNA"/>
</dbReference>
<name>A0A392SVR4_9FABA</name>
<reference evidence="1 2" key="1">
    <citation type="journal article" date="2018" name="Front. Plant Sci.">
        <title>Red Clover (Trifolium pratense) and Zigzag Clover (T. medium) - A Picture of Genomic Similarities and Differences.</title>
        <authorList>
            <person name="Dluhosova J."/>
            <person name="Istvanek J."/>
            <person name="Nedelnik J."/>
            <person name="Repkova J."/>
        </authorList>
    </citation>
    <scope>NUCLEOTIDE SEQUENCE [LARGE SCALE GENOMIC DNA]</scope>
    <source>
        <strain evidence="2">cv. 10/8</strain>
        <tissue evidence="1">Leaf</tissue>
    </source>
</reference>
<keyword evidence="2" id="KW-1185">Reference proteome</keyword>
<comment type="caution">
    <text evidence="1">The sequence shown here is derived from an EMBL/GenBank/DDBJ whole genome shotgun (WGS) entry which is preliminary data.</text>
</comment>
<accession>A0A392SVR4</accession>